<evidence type="ECO:0000256" key="1">
    <source>
        <dbReference type="HAMAP-Rule" id="MF_00649"/>
    </source>
</evidence>
<comment type="caution">
    <text evidence="2">The sequence shown here is derived from an EMBL/GenBank/DDBJ whole genome shotgun (WGS) entry which is preliminary data.</text>
</comment>
<sequence>MPKPEPRPDPRPEPRCPVCRKPANPKHAPFCSEGCRNRDLIAWLDEHYVVPGRPIGEDDEPG</sequence>
<comment type="subunit">
    <text evidence="1">Interacts with GyrB.</text>
</comment>
<dbReference type="InterPro" id="IPR005584">
    <property type="entry name" value="DNA_gyrase_inhibitor_YacG"/>
</dbReference>
<reference evidence="2 3" key="1">
    <citation type="submission" date="2019-06" db="EMBL/GenBank/DDBJ databases">
        <authorList>
            <person name="Lee I."/>
            <person name="Jang G.I."/>
            <person name="Hwang C.Y."/>
        </authorList>
    </citation>
    <scope>NUCLEOTIDE SEQUENCE [LARGE SCALE GENOMIC DNA]</scope>
    <source>
        <strain evidence="2 3">PAMC 28131</strain>
    </source>
</reference>
<comment type="function">
    <text evidence="1">Inhibits all the catalytic activities of DNA gyrase by preventing its interaction with DNA. Acts by binding directly to the C-terminal domain of GyrB, which probably disrupts DNA binding by the gyrase.</text>
</comment>
<feature type="binding site" evidence="1">
    <location>
        <position position="35"/>
    </location>
    <ligand>
        <name>Zn(2+)</name>
        <dbReference type="ChEBI" id="CHEBI:29105"/>
    </ligand>
</feature>
<dbReference type="Gene3D" id="3.30.50.10">
    <property type="entry name" value="Erythroid Transcription Factor GATA-1, subunit A"/>
    <property type="match status" value="1"/>
</dbReference>
<dbReference type="OrthoDB" id="9809663at2"/>
<accession>A0A501XGK9</accession>
<dbReference type="RefSeq" id="WP_140928871.1">
    <property type="nucleotide sequence ID" value="NZ_VFSU01000030.1"/>
</dbReference>
<dbReference type="InterPro" id="IPR013088">
    <property type="entry name" value="Znf_NHR/GATA"/>
</dbReference>
<comment type="cofactor">
    <cofactor evidence="1">
        <name>Zn(2+)</name>
        <dbReference type="ChEBI" id="CHEBI:29105"/>
    </cofactor>
    <text evidence="1">Binds 1 zinc ion.</text>
</comment>
<comment type="similarity">
    <text evidence="1">Belongs to the DNA gyrase inhibitor YacG family.</text>
</comment>
<dbReference type="EMBL" id="VFSU01000030">
    <property type="protein sequence ID" value="TPE59424.1"/>
    <property type="molecule type" value="Genomic_DNA"/>
</dbReference>
<feature type="binding site" evidence="1">
    <location>
        <position position="16"/>
    </location>
    <ligand>
        <name>Zn(2+)</name>
        <dbReference type="ChEBI" id="CHEBI:29105"/>
    </ligand>
</feature>
<dbReference type="GO" id="GO:0006355">
    <property type="term" value="P:regulation of DNA-templated transcription"/>
    <property type="evidence" value="ECO:0007669"/>
    <property type="project" value="InterPro"/>
</dbReference>
<dbReference type="SUPFAM" id="SSF57716">
    <property type="entry name" value="Glucocorticoid receptor-like (DNA-binding domain)"/>
    <property type="match status" value="1"/>
</dbReference>
<dbReference type="GO" id="GO:0008657">
    <property type="term" value="F:DNA topoisomerase type II (double strand cut, ATP-hydrolyzing) inhibitor activity"/>
    <property type="evidence" value="ECO:0007669"/>
    <property type="project" value="UniProtKB-UniRule"/>
</dbReference>
<name>A0A501XGK9_9SPHN</name>
<evidence type="ECO:0000313" key="3">
    <source>
        <dbReference type="Proteomes" id="UP000319897"/>
    </source>
</evidence>
<dbReference type="AlphaFoldDB" id="A0A501XGK9"/>
<proteinExistence type="inferred from homology"/>
<dbReference type="GO" id="GO:0008270">
    <property type="term" value="F:zinc ion binding"/>
    <property type="evidence" value="ECO:0007669"/>
    <property type="project" value="UniProtKB-UniRule"/>
</dbReference>
<feature type="binding site" evidence="1">
    <location>
        <position position="31"/>
    </location>
    <ligand>
        <name>Zn(2+)</name>
        <dbReference type="ChEBI" id="CHEBI:29105"/>
    </ligand>
</feature>
<evidence type="ECO:0000313" key="2">
    <source>
        <dbReference type="EMBL" id="TPE59424.1"/>
    </source>
</evidence>
<organism evidence="2 3">
    <name type="scientific">Sandaracinobacter neustonicus</name>
    <dbReference type="NCBI Taxonomy" id="1715348"/>
    <lineage>
        <taxon>Bacteria</taxon>
        <taxon>Pseudomonadati</taxon>
        <taxon>Pseudomonadota</taxon>
        <taxon>Alphaproteobacteria</taxon>
        <taxon>Sphingomonadales</taxon>
        <taxon>Sphingosinicellaceae</taxon>
        <taxon>Sandaracinobacter</taxon>
    </lineage>
</organism>
<feature type="binding site" evidence="1">
    <location>
        <position position="19"/>
    </location>
    <ligand>
        <name>Zn(2+)</name>
        <dbReference type="ChEBI" id="CHEBI:29105"/>
    </ligand>
</feature>
<keyword evidence="1" id="KW-0862">Zinc</keyword>
<dbReference type="Pfam" id="PF03884">
    <property type="entry name" value="YacG"/>
    <property type="match status" value="1"/>
</dbReference>
<dbReference type="HAMAP" id="MF_00649">
    <property type="entry name" value="DNA_gyrase_inhibitor_YacG"/>
    <property type="match status" value="1"/>
</dbReference>
<keyword evidence="1" id="KW-0479">Metal-binding</keyword>
<keyword evidence="3" id="KW-1185">Reference proteome</keyword>
<gene>
    <name evidence="1 2" type="primary">yacG</name>
    <name evidence="2" type="ORF">FJQ54_13090</name>
</gene>
<protein>
    <recommendedName>
        <fullName evidence="1">DNA gyrase inhibitor YacG</fullName>
    </recommendedName>
</protein>
<dbReference type="Proteomes" id="UP000319897">
    <property type="component" value="Unassembled WGS sequence"/>
</dbReference>